<dbReference type="NCBIfam" id="NF033564">
    <property type="entry name" value="transpos_ISAs1"/>
    <property type="match status" value="1"/>
</dbReference>
<comment type="similarity">
    <text evidence="1">Belongs to the transposase 11 family.</text>
</comment>
<dbReference type="AlphaFoldDB" id="A0A068R3A1"/>
<dbReference type="STRING" id="1354304.XPG1_1859"/>
<evidence type="ECO:0000313" key="4">
    <source>
        <dbReference type="Proteomes" id="UP000032735"/>
    </source>
</evidence>
<protein>
    <submittedName>
        <fullName evidence="3">Transposase, IS4 family</fullName>
    </submittedName>
</protein>
<dbReference type="InterPro" id="IPR047647">
    <property type="entry name" value="ISAs1_transpos"/>
</dbReference>
<dbReference type="KEGG" id="xpo:XPG1_1859"/>
<evidence type="ECO:0000313" key="3">
    <source>
        <dbReference type="EMBL" id="CDG21514.1"/>
    </source>
</evidence>
<organism evidence="3 4">
    <name type="scientific">Xenorhabdus poinarii G6</name>
    <dbReference type="NCBI Taxonomy" id="1354304"/>
    <lineage>
        <taxon>Bacteria</taxon>
        <taxon>Pseudomonadati</taxon>
        <taxon>Pseudomonadota</taxon>
        <taxon>Gammaproteobacteria</taxon>
        <taxon>Enterobacterales</taxon>
        <taxon>Morganellaceae</taxon>
        <taxon>Xenorhabdus</taxon>
    </lineage>
</organism>
<dbReference type="Proteomes" id="UP000032735">
    <property type="component" value="Chromosome"/>
</dbReference>
<accession>A0A068R3A1</accession>
<name>A0A068R3A1_9GAMM</name>
<sequence>MYLDSFTDHFSDIEDPRQTAKVAYPLFDILFATLCAIIAGAEGWSDIQEYTEGHHDWFLKQGMFKEGVPVDDTIARVLSRIKPEQFNLCFINWMRSVHQLTKGELVAIDGKVLRGSYHREDRYSTLHMVSAYAAATNSSLVRSEHKVSQMRSLPSLN</sequence>
<dbReference type="PANTHER" id="PTHR30298:SF0">
    <property type="entry name" value="PROTEIN YBFL-RELATED"/>
    <property type="match status" value="1"/>
</dbReference>
<evidence type="ECO:0000256" key="1">
    <source>
        <dbReference type="ARBA" id="ARBA00010075"/>
    </source>
</evidence>
<feature type="domain" description="H repeat-associated protein N-terminal" evidence="2">
    <location>
        <begin position="8"/>
        <end position="94"/>
    </location>
</feature>
<dbReference type="HOGENOM" id="CLU_046404_5_0_6"/>
<reference evidence="3 4" key="1">
    <citation type="submission" date="2013-07" db="EMBL/GenBank/DDBJ databases">
        <authorList>
            <person name="Genoscope - CEA"/>
        </authorList>
    </citation>
    <scope>NUCLEOTIDE SEQUENCE [LARGE SCALE GENOMIC DNA]</scope>
    <source>
        <strain evidence="3 4">G6</strain>
    </source>
</reference>
<dbReference type="EMBL" id="FO704551">
    <property type="protein sequence ID" value="CDG21514.1"/>
    <property type="molecule type" value="Genomic_DNA"/>
</dbReference>
<dbReference type="InterPro" id="IPR032806">
    <property type="entry name" value="YbfD_N"/>
</dbReference>
<dbReference type="Pfam" id="PF13808">
    <property type="entry name" value="DDE_Tnp_1_assoc"/>
    <property type="match status" value="1"/>
</dbReference>
<keyword evidence="4" id="KW-1185">Reference proteome</keyword>
<evidence type="ECO:0000259" key="2">
    <source>
        <dbReference type="Pfam" id="PF13808"/>
    </source>
</evidence>
<dbReference type="InterPro" id="IPR051698">
    <property type="entry name" value="Transposase_11-like"/>
</dbReference>
<dbReference type="PANTHER" id="PTHR30298">
    <property type="entry name" value="H REPEAT-ASSOCIATED PREDICTED TRANSPOSASE"/>
    <property type="match status" value="1"/>
</dbReference>
<gene>
    <name evidence="3" type="ORF">XPG1_1859</name>
</gene>
<proteinExistence type="inferred from homology"/>